<proteinExistence type="predicted"/>
<name>A0ABX7CZ37_SPHMU</name>
<organism evidence="1 2">
    <name type="scientific">Sphingobacterium multivorum</name>
    <dbReference type="NCBI Taxonomy" id="28454"/>
    <lineage>
        <taxon>Bacteria</taxon>
        <taxon>Pseudomonadati</taxon>
        <taxon>Bacteroidota</taxon>
        <taxon>Sphingobacteriia</taxon>
        <taxon>Sphingobacteriales</taxon>
        <taxon>Sphingobacteriaceae</taxon>
        <taxon>Sphingobacterium</taxon>
    </lineage>
</organism>
<protein>
    <submittedName>
        <fullName evidence="1">Uncharacterized protein</fullName>
    </submittedName>
</protein>
<evidence type="ECO:0000313" key="1">
    <source>
        <dbReference type="EMBL" id="QQT56166.1"/>
    </source>
</evidence>
<reference evidence="1 2" key="1">
    <citation type="submission" date="2021-01" db="EMBL/GenBank/DDBJ databases">
        <title>FDA dAtabase for Regulatory Grade micrObial Sequences (FDA-ARGOS): Supporting development and validation of Infectious Disease Dx tests.</title>
        <authorList>
            <person name="Sproer C."/>
            <person name="Gronow S."/>
            <person name="Severitt S."/>
            <person name="Schroder I."/>
            <person name="Tallon L."/>
            <person name="Sadzewicz L."/>
            <person name="Zhao X."/>
            <person name="Boylan J."/>
            <person name="Ott S."/>
            <person name="Bowen H."/>
            <person name="Vavikolanu K."/>
            <person name="Mehta A."/>
            <person name="Aluvathingal J."/>
            <person name="Nadendla S."/>
            <person name="Lowell S."/>
            <person name="Myers T."/>
            <person name="Yan Y."/>
            <person name="Sichtig H."/>
        </authorList>
    </citation>
    <scope>NUCLEOTIDE SEQUENCE [LARGE SCALE GENOMIC DNA]</scope>
    <source>
        <strain evidence="1 2">FDAARGOS_1141</strain>
    </source>
</reference>
<gene>
    <name evidence="1" type="ORF">I6I98_13245</name>
</gene>
<sequence length="67" mass="8073">MGFTVYRHTTLPKDFVEVQGYELEEKYLKAFPELKKLKKNDEKALKIEVLNKVVAEYPTHHFRQWGY</sequence>
<evidence type="ECO:0000313" key="2">
    <source>
        <dbReference type="Proteomes" id="UP000595498"/>
    </source>
</evidence>
<keyword evidence="2" id="KW-1185">Reference proteome</keyword>
<accession>A0ABX7CZ37</accession>
<dbReference type="EMBL" id="CP068224">
    <property type="protein sequence ID" value="QQT56166.1"/>
    <property type="molecule type" value="Genomic_DNA"/>
</dbReference>
<dbReference type="Proteomes" id="UP000595498">
    <property type="component" value="Chromosome"/>
</dbReference>